<sequence>MEKNKNLTVKEKILQTAEAMFVKKGFFPTTVEEIAKQAKIAKGTVYLYFPTKESIYLTIFENKLKLGIEIIKKVKKMSLSEKEKLSLIFDDWYNKIVHAKGLSSFLTLENINLSPKIVCQLRKRIKPKIKKIFQLIKTIFEEGIRKKEFKEYDSKLLSMLFLHLIQGTLLLPFFGIKSDGEKIKEIFLKGVER</sequence>
<keyword evidence="3" id="KW-0812">Transmembrane</keyword>
<dbReference type="AlphaFoldDB" id="A0A7V5Y0B9"/>
<evidence type="ECO:0000259" key="4">
    <source>
        <dbReference type="PROSITE" id="PS50977"/>
    </source>
</evidence>
<proteinExistence type="predicted"/>
<evidence type="ECO:0000313" key="5">
    <source>
        <dbReference type="EMBL" id="HHR48877.1"/>
    </source>
</evidence>
<name>A0A7V5Y0B9_UNCW3</name>
<dbReference type="InterPro" id="IPR036271">
    <property type="entry name" value="Tet_transcr_reg_TetR-rel_C_sf"/>
</dbReference>
<feature type="domain" description="HTH tetR-type" evidence="4">
    <location>
        <begin position="7"/>
        <end position="67"/>
    </location>
</feature>
<dbReference type="SUPFAM" id="SSF48498">
    <property type="entry name" value="Tetracyclin repressor-like, C-terminal domain"/>
    <property type="match status" value="1"/>
</dbReference>
<keyword evidence="1 2" id="KW-0238">DNA-binding</keyword>
<reference evidence="5" key="1">
    <citation type="journal article" date="2020" name="mSystems">
        <title>Genome- and Community-Level Interaction Insights into Carbon Utilization and Element Cycling Functions of Hydrothermarchaeota in Hydrothermal Sediment.</title>
        <authorList>
            <person name="Zhou Z."/>
            <person name="Liu Y."/>
            <person name="Xu W."/>
            <person name="Pan J."/>
            <person name="Luo Z.H."/>
            <person name="Li M."/>
        </authorList>
    </citation>
    <scope>NUCLEOTIDE SEQUENCE [LARGE SCALE GENOMIC DNA]</scope>
    <source>
        <strain evidence="5">SpSt-791</strain>
    </source>
</reference>
<organism evidence="5">
    <name type="scientific">candidate division WOR-3 bacterium</name>
    <dbReference type="NCBI Taxonomy" id="2052148"/>
    <lineage>
        <taxon>Bacteria</taxon>
        <taxon>Bacteria division WOR-3</taxon>
    </lineage>
</organism>
<dbReference type="InterPro" id="IPR050109">
    <property type="entry name" value="HTH-type_TetR-like_transc_reg"/>
</dbReference>
<dbReference type="PANTHER" id="PTHR30328">
    <property type="entry name" value="TRANSCRIPTIONAL REPRESSOR"/>
    <property type="match status" value="1"/>
</dbReference>
<dbReference type="InterPro" id="IPR009057">
    <property type="entry name" value="Homeodomain-like_sf"/>
</dbReference>
<evidence type="ECO:0000256" key="3">
    <source>
        <dbReference type="SAM" id="Phobius"/>
    </source>
</evidence>
<dbReference type="GO" id="GO:0003677">
    <property type="term" value="F:DNA binding"/>
    <property type="evidence" value="ECO:0007669"/>
    <property type="project" value="UniProtKB-UniRule"/>
</dbReference>
<keyword evidence="3" id="KW-1133">Transmembrane helix</keyword>
<dbReference type="Gene3D" id="1.10.10.60">
    <property type="entry name" value="Homeodomain-like"/>
    <property type="match status" value="1"/>
</dbReference>
<comment type="caution">
    <text evidence="5">The sequence shown here is derived from an EMBL/GenBank/DDBJ whole genome shotgun (WGS) entry which is preliminary data.</text>
</comment>
<evidence type="ECO:0000256" key="1">
    <source>
        <dbReference type="ARBA" id="ARBA00023125"/>
    </source>
</evidence>
<feature type="transmembrane region" description="Helical" evidence="3">
    <location>
        <begin position="156"/>
        <end position="176"/>
    </location>
</feature>
<dbReference type="Gene3D" id="1.10.357.10">
    <property type="entry name" value="Tetracycline Repressor, domain 2"/>
    <property type="match status" value="1"/>
</dbReference>
<dbReference type="PROSITE" id="PS01081">
    <property type="entry name" value="HTH_TETR_1"/>
    <property type="match status" value="1"/>
</dbReference>
<dbReference type="PROSITE" id="PS50977">
    <property type="entry name" value="HTH_TETR_2"/>
    <property type="match status" value="1"/>
</dbReference>
<keyword evidence="3" id="KW-0472">Membrane</keyword>
<protein>
    <submittedName>
        <fullName evidence="5">TetR/AcrR family transcriptional regulator</fullName>
    </submittedName>
</protein>
<dbReference type="Pfam" id="PF00440">
    <property type="entry name" value="TetR_N"/>
    <property type="match status" value="1"/>
</dbReference>
<dbReference type="InterPro" id="IPR001647">
    <property type="entry name" value="HTH_TetR"/>
</dbReference>
<dbReference type="SUPFAM" id="SSF46689">
    <property type="entry name" value="Homeodomain-like"/>
    <property type="match status" value="1"/>
</dbReference>
<accession>A0A7V5Y0B9</accession>
<gene>
    <name evidence="5" type="ORF">ENV79_04445</name>
</gene>
<evidence type="ECO:0000256" key="2">
    <source>
        <dbReference type="PROSITE-ProRule" id="PRU00335"/>
    </source>
</evidence>
<dbReference type="PANTHER" id="PTHR30328:SF54">
    <property type="entry name" value="HTH-TYPE TRANSCRIPTIONAL REPRESSOR SCO4008"/>
    <property type="match status" value="1"/>
</dbReference>
<dbReference type="EMBL" id="DTHS01000028">
    <property type="protein sequence ID" value="HHR48877.1"/>
    <property type="molecule type" value="Genomic_DNA"/>
</dbReference>
<feature type="DNA-binding region" description="H-T-H motif" evidence="2">
    <location>
        <begin position="30"/>
        <end position="49"/>
    </location>
</feature>
<dbReference type="InterPro" id="IPR023772">
    <property type="entry name" value="DNA-bd_HTH_TetR-type_CS"/>
</dbReference>
<dbReference type="PRINTS" id="PR00455">
    <property type="entry name" value="HTHTETR"/>
</dbReference>